<organism evidence="3">
    <name type="scientific">Eutreptiella gymnastica</name>
    <dbReference type="NCBI Taxonomy" id="73025"/>
    <lineage>
        <taxon>Eukaryota</taxon>
        <taxon>Discoba</taxon>
        <taxon>Euglenozoa</taxon>
        <taxon>Euglenida</taxon>
        <taxon>Spirocuta</taxon>
        <taxon>Euglenophyceae</taxon>
        <taxon>Eutreptiales</taxon>
        <taxon>Eutreptiaceae</taxon>
        <taxon>Eutreptiella</taxon>
    </lineage>
</organism>
<feature type="compositionally biased region" description="Gly residues" evidence="2">
    <location>
        <begin position="624"/>
        <end position="636"/>
    </location>
</feature>
<evidence type="ECO:0000313" key="3">
    <source>
        <dbReference type="EMBL" id="CAD9005192.1"/>
    </source>
</evidence>
<dbReference type="AlphaFoldDB" id="A0A7S1N9Y7"/>
<protein>
    <submittedName>
        <fullName evidence="3">Uncharacterized protein</fullName>
    </submittedName>
</protein>
<feature type="region of interest" description="Disordered" evidence="2">
    <location>
        <begin position="336"/>
        <end position="388"/>
    </location>
</feature>
<name>A0A7S1N9Y7_9EUGL</name>
<feature type="compositionally biased region" description="Pro residues" evidence="2">
    <location>
        <begin position="921"/>
        <end position="931"/>
    </location>
</feature>
<feature type="region of interest" description="Disordered" evidence="2">
    <location>
        <begin position="531"/>
        <end position="551"/>
    </location>
</feature>
<dbReference type="EMBL" id="HBGA01044622">
    <property type="protein sequence ID" value="CAD9005192.1"/>
    <property type="molecule type" value="Transcribed_RNA"/>
</dbReference>
<evidence type="ECO:0000256" key="2">
    <source>
        <dbReference type="SAM" id="MobiDB-lite"/>
    </source>
</evidence>
<feature type="compositionally biased region" description="Low complexity" evidence="2">
    <location>
        <begin position="911"/>
        <end position="920"/>
    </location>
</feature>
<feature type="region of interest" description="Disordered" evidence="2">
    <location>
        <begin position="899"/>
        <end position="937"/>
    </location>
</feature>
<evidence type="ECO:0000256" key="1">
    <source>
        <dbReference type="SAM" id="Coils"/>
    </source>
</evidence>
<reference evidence="3" key="1">
    <citation type="submission" date="2021-01" db="EMBL/GenBank/DDBJ databases">
        <authorList>
            <person name="Corre E."/>
            <person name="Pelletier E."/>
            <person name="Niang G."/>
            <person name="Scheremetjew M."/>
            <person name="Finn R."/>
            <person name="Kale V."/>
            <person name="Holt S."/>
            <person name="Cochrane G."/>
            <person name="Meng A."/>
            <person name="Brown T."/>
            <person name="Cohen L."/>
        </authorList>
    </citation>
    <scope>NUCLEOTIDE SEQUENCE</scope>
    <source>
        <strain evidence="3">NIES-381</strain>
    </source>
</reference>
<proteinExistence type="predicted"/>
<sequence>MAELQAVLGEQTSALEEEQRQNRDLNRRFTLQKQLIMDLETELEQTKALLLDAKEKLAASMVRATAAEQDVALLRQTATVLGNKGTHEDVGPSFGLIIFGLKKMSTAVRGLKDSSDTLKAETQQHLTQLANIISSTIPAFKELAERVDDEHEELLEKRDLAAELTRVEQVMEQRRQDFMHLIAEGKSGSDAAQMKLFEDLSSLVPTVVKNQRKLAFDTRYITKLLGQVSEDRMKDYSHAEQQMFLKTQSVAANFKRLLVKVQMQESVKKREGATAMALRISLDRLEKIRQEVMAQRILNLETIIAAKSSNQLIKEGDTESSEPGWDWKKSLPISDKACQTDPVKKSSPRTTTSAADPGRYADVSQAHTNRTSGGTFMTESEGTQLPDVAGLHPARGDQNYQSHRILMDTISEMINRAKIVLGVAESSPELAATKAMELAKFIADGMNEEDNYHPLHTLLHTSDEVGNPQERWRESIDPTGLPTRWDDQHEEVLPTFNILDIAGSIRKWAQSVRSLDKLQAAVDKLKADKQAAAHRKQKSELRRGSGTDASKVAALDTAEEVQAEMEVDAKLQNASQMASAIPSLTVSMAARLEKMLQCVQEAGVTKITWAIRNGVNEVSIKSPQGGGSAEQPGGGPLDDDADRPEPCPRCSFVPIRVNTTCSAGATDRMLDMVDRCAASTSTDPSLCSRDVGCNTDSPPMDIIFSDLPFMTDEGQEDISRPASRLTQSPGLSTLMSRPVTNESTFLHSLPPTTPPTWRTLTPPMRTFPGDPRMYGFGDGVVNSPHPSTPHRLVRERLNSDLKKRAVERPPSRTVSPPYPSDTAPAVFGSFHGGKGSVAVQRTKLASRHAAARPAALDEVGAKLGIAIKTGPLRAEGCGADEGCLPRVADRLGSRAAGQAVAEDARLKGGESSPVSSSPATPSLPPCSPPPSDLSTAV</sequence>
<accession>A0A7S1N9Y7</accession>
<feature type="region of interest" description="Disordered" evidence="2">
    <location>
        <begin position="618"/>
        <end position="648"/>
    </location>
</feature>
<feature type="coiled-coil region" evidence="1">
    <location>
        <begin position="1"/>
        <end position="56"/>
    </location>
</feature>
<feature type="compositionally biased region" description="Polar residues" evidence="2">
    <location>
        <begin position="365"/>
        <end position="383"/>
    </location>
</feature>
<keyword evidence="1" id="KW-0175">Coiled coil</keyword>
<gene>
    <name evidence="3" type="ORF">EGYM00392_LOCUS16279</name>
</gene>